<accession>A0A3B1CTM1</accession>
<dbReference type="GO" id="GO:0004588">
    <property type="term" value="F:orotate phosphoribosyltransferase activity"/>
    <property type="evidence" value="ECO:0007669"/>
    <property type="project" value="UniProtKB-EC"/>
</dbReference>
<proteinExistence type="inferred from homology"/>
<evidence type="ECO:0000259" key="7">
    <source>
        <dbReference type="Pfam" id="PF00156"/>
    </source>
</evidence>
<evidence type="ECO:0000256" key="3">
    <source>
        <dbReference type="ARBA" id="ARBA00022676"/>
    </source>
</evidence>
<dbReference type="Pfam" id="PF00156">
    <property type="entry name" value="Pribosyltran"/>
    <property type="match status" value="1"/>
</dbReference>
<dbReference type="InterPro" id="IPR029057">
    <property type="entry name" value="PRTase-like"/>
</dbReference>
<dbReference type="InterPro" id="IPR023031">
    <property type="entry name" value="OPRT"/>
</dbReference>
<evidence type="ECO:0000256" key="5">
    <source>
        <dbReference type="ARBA" id="ARBA00022842"/>
    </source>
</evidence>
<keyword evidence="5" id="KW-0460">Magnesium</keyword>
<gene>
    <name evidence="8" type="ORF">MNBD_NITROSPINAE04-1555</name>
</gene>
<keyword evidence="4 8" id="KW-0808">Transferase</keyword>
<dbReference type="UniPathway" id="UPA00070">
    <property type="reaction ID" value="UER00119"/>
</dbReference>
<dbReference type="Gene3D" id="3.40.50.2020">
    <property type="match status" value="1"/>
</dbReference>
<dbReference type="CDD" id="cd06223">
    <property type="entry name" value="PRTases_typeI"/>
    <property type="match status" value="1"/>
</dbReference>
<dbReference type="AlphaFoldDB" id="A0A3B1CTM1"/>
<dbReference type="EMBL" id="UOGA01000321">
    <property type="protein sequence ID" value="VAX26000.1"/>
    <property type="molecule type" value="Genomic_DNA"/>
</dbReference>
<evidence type="ECO:0000256" key="1">
    <source>
        <dbReference type="ARBA" id="ARBA00004889"/>
    </source>
</evidence>
<dbReference type="PANTHER" id="PTHR19278">
    <property type="entry name" value="OROTATE PHOSPHORIBOSYLTRANSFERASE"/>
    <property type="match status" value="1"/>
</dbReference>
<dbReference type="EC" id="2.4.2.10" evidence="2"/>
<keyword evidence="6" id="KW-0665">Pyrimidine biosynthesis</keyword>
<keyword evidence="3 8" id="KW-0328">Glycosyltransferase</keyword>
<evidence type="ECO:0000313" key="8">
    <source>
        <dbReference type="EMBL" id="VAX26000.1"/>
    </source>
</evidence>
<sequence length="197" mass="21019">MYNMAYLFTSFITTIMENNNRAKLLEAIKTKAYKEGVFTLASGKKSSYYINCKEVTLDAEGSLLVGKVVFDQVKEWDVTAIGGMELGSVPISTAASLVSAMEGKPLANFIVRKESKGHGMGKKIEGKIGAGVKVAVVEDVVSTGGSTIKAIDAITEAGAEIAGIICLVDREMGGHEAFEKRGIKFEPLFTISEIRGG</sequence>
<dbReference type="NCBIfam" id="TIGR00336">
    <property type="entry name" value="pyrE"/>
    <property type="match status" value="1"/>
</dbReference>
<dbReference type="InterPro" id="IPR004467">
    <property type="entry name" value="Or_phspho_trans_dom"/>
</dbReference>
<dbReference type="FunFam" id="3.40.50.2020:FF:000029">
    <property type="entry name" value="Orotate phosphoribosyltransferase"/>
    <property type="match status" value="1"/>
</dbReference>
<evidence type="ECO:0000256" key="6">
    <source>
        <dbReference type="ARBA" id="ARBA00022975"/>
    </source>
</evidence>
<comment type="pathway">
    <text evidence="1">Pyrimidine metabolism; UMP biosynthesis via de novo pathway; UMP from orotate: step 1/2.</text>
</comment>
<evidence type="ECO:0000256" key="4">
    <source>
        <dbReference type="ARBA" id="ARBA00022679"/>
    </source>
</evidence>
<dbReference type="PANTHER" id="PTHR19278:SF9">
    <property type="entry name" value="URIDINE 5'-MONOPHOSPHATE SYNTHASE"/>
    <property type="match status" value="1"/>
</dbReference>
<reference evidence="8" key="1">
    <citation type="submission" date="2018-06" db="EMBL/GenBank/DDBJ databases">
        <authorList>
            <person name="Zhirakovskaya E."/>
        </authorList>
    </citation>
    <scope>NUCLEOTIDE SEQUENCE</scope>
</reference>
<dbReference type="GO" id="GO:0044205">
    <property type="term" value="P:'de novo' UMP biosynthetic process"/>
    <property type="evidence" value="ECO:0007669"/>
    <property type="project" value="UniProtKB-UniPathway"/>
</dbReference>
<name>A0A3B1CTM1_9ZZZZ</name>
<protein>
    <recommendedName>
        <fullName evidence="2">orotate phosphoribosyltransferase</fullName>
        <ecNumber evidence="2">2.4.2.10</ecNumber>
    </recommendedName>
</protein>
<dbReference type="SUPFAM" id="SSF53271">
    <property type="entry name" value="PRTase-like"/>
    <property type="match status" value="1"/>
</dbReference>
<organism evidence="8">
    <name type="scientific">hydrothermal vent metagenome</name>
    <dbReference type="NCBI Taxonomy" id="652676"/>
    <lineage>
        <taxon>unclassified sequences</taxon>
        <taxon>metagenomes</taxon>
        <taxon>ecological metagenomes</taxon>
    </lineage>
</organism>
<feature type="domain" description="Phosphoribosyltransferase" evidence="7">
    <location>
        <begin position="94"/>
        <end position="171"/>
    </location>
</feature>
<evidence type="ECO:0000256" key="2">
    <source>
        <dbReference type="ARBA" id="ARBA00011971"/>
    </source>
</evidence>
<dbReference type="GO" id="GO:0019856">
    <property type="term" value="P:pyrimidine nucleobase biosynthetic process"/>
    <property type="evidence" value="ECO:0007669"/>
    <property type="project" value="TreeGrafter"/>
</dbReference>
<dbReference type="HAMAP" id="MF_01208">
    <property type="entry name" value="PyrE"/>
    <property type="match status" value="1"/>
</dbReference>
<dbReference type="InterPro" id="IPR000836">
    <property type="entry name" value="PRTase_dom"/>
</dbReference>